<evidence type="ECO:0000256" key="6">
    <source>
        <dbReference type="ARBA" id="ARBA00022839"/>
    </source>
</evidence>
<dbReference type="GO" id="GO:0000724">
    <property type="term" value="P:double-strand break repair via homologous recombination"/>
    <property type="evidence" value="ECO:0007669"/>
    <property type="project" value="UniProtKB-UniRule"/>
</dbReference>
<dbReference type="GO" id="GO:0043139">
    <property type="term" value="F:5'-3' DNA helicase activity"/>
    <property type="evidence" value="ECO:0007669"/>
    <property type="project" value="UniProtKB-UniRule"/>
</dbReference>
<evidence type="ECO:0000256" key="1">
    <source>
        <dbReference type="ARBA" id="ARBA00022722"/>
    </source>
</evidence>
<dbReference type="Gene3D" id="3.40.50.300">
    <property type="entry name" value="P-loop containing nucleotide triphosphate hydrolases"/>
    <property type="match status" value="3"/>
</dbReference>
<dbReference type="STRING" id="1005944.SAMN05192576_2512"/>
<evidence type="ECO:0000313" key="15">
    <source>
        <dbReference type="Proteomes" id="UP000199004"/>
    </source>
</evidence>
<dbReference type="GO" id="GO:0005524">
    <property type="term" value="F:ATP binding"/>
    <property type="evidence" value="ECO:0007669"/>
    <property type="project" value="UniProtKB-UniRule"/>
</dbReference>
<dbReference type="GO" id="GO:0009338">
    <property type="term" value="C:exodeoxyribonuclease V complex"/>
    <property type="evidence" value="ECO:0007669"/>
    <property type="project" value="InterPro"/>
</dbReference>
<dbReference type="NCBIfam" id="TIGR01447">
    <property type="entry name" value="recD"/>
    <property type="match status" value="1"/>
</dbReference>
<comment type="function">
    <text evidence="11">A helicase/nuclease that prepares dsDNA breaks (DSB) for recombinational DNA repair. Binds to DSBs and unwinds DNA via a highly rapid and processive ATP-dependent bidirectional helicase activity. Unwinds dsDNA until it encounters a Chi (crossover hotspot instigator) sequence from the 3' direction. Cuts ssDNA a few nucleotides 3' to the Chi site. The properties and activities of the enzyme are changed at Chi. The Chi-altered holoenzyme produces a long 3'-ssDNA overhang and facilitates RecA-binding to the ssDNA for homologous DNA recombination and repair. Holoenzyme degrades any linearized DNA that is unable to undergo homologous recombination. In the holoenzyme this subunit has ssDNA-dependent ATPase and 5'-3' helicase activity. When added to pre-assembled RecBC greatly stimulates nuclease activity and augments holoenzyme processivity. Negatively regulates the RecA-loading ability of RecBCD.</text>
</comment>
<keyword evidence="3 11" id="KW-0227">DNA damage</keyword>
<proteinExistence type="inferred from homology"/>
<accession>A0A1H0CRX5</accession>
<dbReference type="AlphaFoldDB" id="A0A1H0CRX5"/>
<evidence type="ECO:0000256" key="4">
    <source>
        <dbReference type="ARBA" id="ARBA00022801"/>
    </source>
</evidence>
<dbReference type="GO" id="GO:0016887">
    <property type="term" value="F:ATP hydrolysis activity"/>
    <property type="evidence" value="ECO:0007669"/>
    <property type="project" value="RHEA"/>
</dbReference>
<sequence>MTELFEPTSERDRRLVTGAAGLLGAFNVAGVVEASDVHVAARLGSLGGEPDESVLLAVALTVRAVRRGSVCLDLATVPALDPALPWPEPAAWAQAVAASPLTTAGVVRLDHGLLYLDRYHRLESQVCDDLVARAQQDAPAVDEASLAAALERLRDPHFSDEQRDAAVRAVRQWTTVLTGGPGTGKTSTVARILALLADQARANDERISIALAAPTGKAAARLQDAVAEAVAGLDPDDREWVARTDAMTLHRLLGWRPDNRTRFRHDRTNRLKYDVVVVDESSMVELTMMARLLDAVRLRSRLVLLGDPRQLTSVGAGAVLSDLVAGYDGDPASPVASLLVNHRSVADIQTLAEALRAGDADGVLTALRAHSEHVDFVETDDAESALRDDAVAAALDIRAAAVAGDAEAAVAALDRHRLLCAHREGPFGVRRWNTQIERWLGEALGQSIYTDWYAGRPILVTTNDHTLEVYNGETGVAVLEEGRLRAYIAGAGGLKGFAPGRLDAIETMHAMTIHKSQGSQADRVTVLLPEAGSRLLTRELFYTAVTRAQRHVRVVGSEAAVRAAVETQAQRATGLRQRLRNRGATPPG</sequence>
<keyword evidence="6 11" id="KW-0269">Exonuclease</keyword>
<dbReference type="Proteomes" id="UP000199004">
    <property type="component" value="Unassembled WGS sequence"/>
</dbReference>
<evidence type="ECO:0000256" key="8">
    <source>
        <dbReference type="ARBA" id="ARBA00023125"/>
    </source>
</evidence>
<evidence type="ECO:0000256" key="5">
    <source>
        <dbReference type="ARBA" id="ARBA00022806"/>
    </source>
</evidence>
<evidence type="ECO:0000256" key="3">
    <source>
        <dbReference type="ARBA" id="ARBA00022763"/>
    </source>
</evidence>
<evidence type="ECO:0000256" key="9">
    <source>
        <dbReference type="ARBA" id="ARBA00023204"/>
    </source>
</evidence>
<keyword evidence="4 11" id="KW-0378">Hydrolase</keyword>
<dbReference type="CDD" id="cd17933">
    <property type="entry name" value="DEXSc_RecD-like"/>
    <property type="match status" value="1"/>
</dbReference>
<keyword evidence="15" id="KW-1185">Reference proteome</keyword>
<evidence type="ECO:0000256" key="2">
    <source>
        <dbReference type="ARBA" id="ARBA00022741"/>
    </source>
</evidence>
<dbReference type="PANTHER" id="PTHR43788:SF6">
    <property type="entry name" value="DNA HELICASE B"/>
    <property type="match status" value="1"/>
</dbReference>
<dbReference type="RefSeq" id="WP_091025110.1">
    <property type="nucleotide sequence ID" value="NZ_BKAE01000006.1"/>
</dbReference>
<dbReference type="InterPro" id="IPR027785">
    <property type="entry name" value="UvrD-like_helicase_C"/>
</dbReference>
<dbReference type="EMBL" id="FNIC01000003">
    <property type="protein sequence ID" value="SDN60628.1"/>
    <property type="molecule type" value="Genomic_DNA"/>
</dbReference>
<keyword evidence="9 11" id="KW-0234">DNA repair</keyword>
<dbReference type="InterPro" id="IPR049550">
    <property type="entry name" value="RecD_N"/>
</dbReference>
<comment type="similarity">
    <text evidence="11">Belongs to the RecD family.</text>
</comment>
<keyword evidence="1 11" id="KW-0540">Nuclease</keyword>
<feature type="binding site" evidence="11">
    <location>
        <begin position="179"/>
        <end position="186"/>
    </location>
    <ligand>
        <name>ATP</name>
        <dbReference type="ChEBI" id="CHEBI:30616"/>
    </ligand>
</feature>
<dbReference type="SUPFAM" id="SSF52540">
    <property type="entry name" value="P-loop containing nucleoside triphosphate hydrolases"/>
    <property type="match status" value="1"/>
</dbReference>
<feature type="domain" description="UvrD-like helicase C-terminal" evidence="12">
    <location>
        <begin position="509"/>
        <end position="555"/>
    </location>
</feature>
<gene>
    <name evidence="11" type="primary">recD</name>
    <name evidence="14" type="ORF">SAMN05192576_2512</name>
</gene>
<dbReference type="InterPro" id="IPR050534">
    <property type="entry name" value="Coronavir_polyprotein_1ab"/>
</dbReference>
<evidence type="ECO:0000256" key="7">
    <source>
        <dbReference type="ARBA" id="ARBA00022840"/>
    </source>
</evidence>
<dbReference type="Pfam" id="PF13245">
    <property type="entry name" value="AAA_19"/>
    <property type="match status" value="1"/>
</dbReference>
<evidence type="ECO:0000259" key="12">
    <source>
        <dbReference type="Pfam" id="PF13538"/>
    </source>
</evidence>
<dbReference type="CDD" id="cd18809">
    <property type="entry name" value="SF1_C_RecD"/>
    <property type="match status" value="1"/>
</dbReference>
<dbReference type="OrthoDB" id="9763659at2"/>
<feature type="domain" description="RecBCD enzyme subunit RecD N-terminal" evidence="13">
    <location>
        <begin position="30"/>
        <end position="98"/>
    </location>
</feature>
<keyword evidence="7 11" id="KW-0067">ATP-binding</keyword>
<keyword evidence="8 11" id="KW-0238">DNA-binding</keyword>
<evidence type="ECO:0000256" key="10">
    <source>
        <dbReference type="ARBA" id="ARBA00023235"/>
    </source>
</evidence>
<keyword evidence="10 11" id="KW-0413">Isomerase</keyword>
<dbReference type="InterPro" id="IPR006344">
    <property type="entry name" value="RecD"/>
</dbReference>
<comment type="catalytic activity">
    <reaction evidence="11">
        <text>ATP + H2O = ADP + phosphate + H(+)</text>
        <dbReference type="Rhea" id="RHEA:13065"/>
        <dbReference type="ChEBI" id="CHEBI:15377"/>
        <dbReference type="ChEBI" id="CHEBI:15378"/>
        <dbReference type="ChEBI" id="CHEBI:30616"/>
        <dbReference type="ChEBI" id="CHEBI:43474"/>
        <dbReference type="ChEBI" id="CHEBI:456216"/>
        <dbReference type="EC" id="5.6.2.3"/>
    </reaction>
</comment>
<dbReference type="Pfam" id="PF21185">
    <property type="entry name" value="RecD_N"/>
    <property type="match status" value="1"/>
</dbReference>
<keyword evidence="2 11" id="KW-0547">Nucleotide-binding</keyword>
<organism evidence="14 15">
    <name type="scientific">Nocardioides szechwanensis</name>
    <dbReference type="NCBI Taxonomy" id="1005944"/>
    <lineage>
        <taxon>Bacteria</taxon>
        <taxon>Bacillati</taxon>
        <taxon>Actinomycetota</taxon>
        <taxon>Actinomycetes</taxon>
        <taxon>Propionibacteriales</taxon>
        <taxon>Nocardioidaceae</taxon>
        <taxon>Nocardioides</taxon>
    </lineage>
</organism>
<name>A0A1H0CRX5_9ACTN</name>
<dbReference type="GO" id="GO:0017116">
    <property type="term" value="F:single-stranded DNA helicase activity"/>
    <property type="evidence" value="ECO:0007669"/>
    <property type="project" value="TreeGrafter"/>
</dbReference>
<dbReference type="GO" id="GO:0008854">
    <property type="term" value="F:exodeoxyribonuclease V activity"/>
    <property type="evidence" value="ECO:0007669"/>
    <property type="project" value="InterPro"/>
</dbReference>
<reference evidence="14 15" key="1">
    <citation type="submission" date="2016-10" db="EMBL/GenBank/DDBJ databases">
        <authorList>
            <person name="de Groot N.N."/>
        </authorList>
    </citation>
    <scope>NUCLEOTIDE SEQUENCE [LARGE SCALE GENOMIC DNA]</scope>
    <source>
        <strain evidence="14 15">CGMCC 1.11147</strain>
    </source>
</reference>
<evidence type="ECO:0000313" key="14">
    <source>
        <dbReference type="EMBL" id="SDN60628.1"/>
    </source>
</evidence>
<dbReference type="GO" id="GO:0003677">
    <property type="term" value="F:DNA binding"/>
    <property type="evidence" value="ECO:0007669"/>
    <property type="project" value="UniProtKB-UniRule"/>
</dbReference>
<dbReference type="Gene3D" id="1.10.10.1020">
    <property type="entry name" value="RecBCD complex, subunit RecD, N-terminal domain"/>
    <property type="match status" value="1"/>
</dbReference>
<dbReference type="EC" id="5.6.2.3" evidence="11"/>
<dbReference type="Pfam" id="PF13538">
    <property type="entry name" value="UvrD_C_2"/>
    <property type="match status" value="1"/>
</dbReference>
<keyword evidence="5 11" id="KW-0347">Helicase</keyword>
<evidence type="ECO:0000256" key="11">
    <source>
        <dbReference type="HAMAP-Rule" id="MF_01487"/>
    </source>
</evidence>
<dbReference type="InterPro" id="IPR041851">
    <property type="entry name" value="RecD_N_sf"/>
</dbReference>
<protein>
    <recommendedName>
        <fullName evidence="11">RecBCD enzyme subunit RecD</fullName>
        <ecNumber evidence="11">5.6.2.3</ecNumber>
    </recommendedName>
    <alternativeName>
        <fullName evidence="11">DNA 5'-3' helicase subunit RecD</fullName>
    </alternativeName>
    <alternativeName>
        <fullName evidence="11">Exonuclease V subunit RecD</fullName>
        <shortName evidence="11">ExoV subunit RecD</shortName>
    </alternativeName>
    <alternativeName>
        <fullName evidence="11">Helicase/nuclease RecBCD subunit RecD</fullName>
    </alternativeName>
</protein>
<dbReference type="InterPro" id="IPR027417">
    <property type="entry name" value="P-loop_NTPase"/>
</dbReference>
<dbReference type="PANTHER" id="PTHR43788">
    <property type="entry name" value="DNA2/NAM7 HELICASE FAMILY MEMBER"/>
    <property type="match status" value="1"/>
</dbReference>
<evidence type="ECO:0000259" key="13">
    <source>
        <dbReference type="Pfam" id="PF21185"/>
    </source>
</evidence>
<comment type="subunit">
    <text evidence="11">Heterotrimer of RecB, RecC and RecD. All subunits contribute to DNA-binding.</text>
</comment>
<comment type="miscellaneous">
    <text evidence="11">In the RecBCD complex, RecB has a slow 3'-5' helicase, an exonuclease activity and loads RecA onto ssDNA, RecD has a fast 5'-3' helicase activity, while RecC stimulates the ATPase and processivity of the RecB helicase and contributes to recognition of the Chi site.</text>
</comment>
<dbReference type="HAMAP" id="MF_01487">
    <property type="entry name" value="RecD"/>
    <property type="match status" value="1"/>
</dbReference>